<name>A0A7S9QDB8_9RHOB</name>
<dbReference type="InterPro" id="IPR006076">
    <property type="entry name" value="FAD-dep_OxRdtase"/>
</dbReference>
<dbReference type="InterPro" id="IPR045170">
    <property type="entry name" value="MTOX"/>
</dbReference>
<dbReference type="PANTHER" id="PTHR10961">
    <property type="entry name" value="PEROXISOMAL SARCOSINE OXIDASE"/>
    <property type="match status" value="1"/>
</dbReference>
<dbReference type="Gene3D" id="3.30.9.10">
    <property type="entry name" value="D-Amino Acid Oxidase, subunit A, domain 2"/>
    <property type="match status" value="1"/>
</dbReference>
<keyword evidence="4" id="KW-0560">Oxidoreductase</keyword>
<dbReference type="Gene3D" id="3.50.50.60">
    <property type="entry name" value="FAD/NAD(P)-binding domain"/>
    <property type="match status" value="1"/>
</dbReference>
<dbReference type="InterPro" id="IPR036188">
    <property type="entry name" value="FAD/NAD-bd_sf"/>
</dbReference>
<dbReference type="SUPFAM" id="SSF51905">
    <property type="entry name" value="FAD/NAD(P)-binding domain"/>
    <property type="match status" value="1"/>
</dbReference>
<evidence type="ECO:0000313" key="6">
    <source>
        <dbReference type="EMBL" id="QPH54833.1"/>
    </source>
</evidence>
<dbReference type="AlphaFoldDB" id="A0A7S9QDB8"/>
<dbReference type="GO" id="GO:0008115">
    <property type="term" value="F:sarcosine oxidase activity"/>
    <property type="evidence" value="ECO:0007669"/>
    <property type="project" value="TreeGrafter"/>
</dbReference>
<evidence type="ECO:0000256" key="1">
    <source>
        <dbReference type="ARBA" id="ARBA00001974"/>
    </source>
</evidence>
<evidence type="ECO:0000256" key="4">
    <source>
        <dbReference type="ARBA" id="ARBA00023002"/>
    </source>
</evidence>
<dbReference type="Proteomes" id="UP000594800">
    <property type="component" value="Chromosome"/>
</dbReference>
<reference evidence="6 7" key="1">
    <citation type="submission" date="2020-11" db="EMBL/GenBank/DDBJ databases">
        <title>Description of Pontivivens ytuae sp. nov. isolated from deep sea sediment of Mariana Trench.</title>
        <authorList>
            <person name="Wang Z."/>
            <person name="Sun Q.-L."/>
            <person name="Xu X.-D."/>
            <person name="Tang Y.-Z."/>
            <person name="Zhang J."/>
        </authorList>
    </citation>
    <scope>NUCLEOTIDE SEQUENCE [LARGE SCALE GENOMIC DNA]</scope>
    <source>
        <strain evidence="6 7">MT2928</strain>
    </source>
</reference>
<keyword evidence="3" id="KW-0274">FAD</keyword>
<dbReference type="KEGG" id="poz:I0K15_03425"/>
<sequence>MTMPERRSALIVGAGINGLCTARELVLRGWQVTVVERGPLPNPEAASWDHHRLIRSHYAGSPGLAARMPEASAAWDRLFTDLDARPYVPCGVFSLSREPGDWTDRARAAFAETGLPHRVVASEDLSTELPMVEPAGVRYALMTEDGGALLSDRIIEGLVHWLEARGVTLLANRPVTTVDAETARVETPDGPLQADHLIVAAGVGLPALAPWFRRETHARRVAVVYADPPEDVRAAWDGAPAWVDLGGEDDLWGIPPVAGHPLKLGYGLHTRPGDPESERTATPDDTAAVLAAYQERFRGAERFTPVRTVANFYLMAPHEEFVLRAEGRTLWLSADSGHGFKFGALTGQDVADALEGDPEAVAARMRGAPLSTARASG</sequence>
<dbReference type="EMBL" id="CP064942">
    <property type="protein sequence ID" value="QPH54833.1"/>
    <property type="molecule type" value="Genomic_DNA"/>
</dbReference>
<dbReference type="PANTHER" id="PTHR10961:SF46">
    <property type="entry name" value="PEROXISOMAL SARCOSINE OXIDASE"/>
    <property type="match status" value="1"/>
</dbReference>
<keyword evidence="2" id="KW-0285">Flavoprotein</keyword>
<dbReference type="GO" id="GO:0050660">
    <property type="term" value="F:flavin adenine dinucleotide binding"/>
    <property type="evidence" value="ECO:0007669"/>
    <property type="project" value="InterPro"/>
</dbReference>
<organism evidence="6 7">
    <name type="scientific">Pontivivens ytuae</name>
    <dbReference type="NCBI Taxonomy" id="2789856"/>
    <lineage>
        <taxon>Bacteria</taxon>
        <taxon>Pseudomonadati</taxon>
        <taxon>Pseudomonadota</taxon>
        <taxon>Alphaproteobacteria</taxon>
        <taxon>Rhodobacterales</taxon>
        <taxon>Paracoccaceae</taxon>
        <taxon>Pontivivens</taxon>
    </lineage>
</organism>
<protein>
    <submittedName>
        <fullName evidence="6">FAD-binding oxidoreductase</fullName>
    </submittedName>
</protein>
<feature type="domain" description="FAD dependent oxidoreductase" evidence="5">
    <location>
        <begin position="10"/>
        <end position="352"/>
    </location>
</feature>
<evidence type="ECO:0000259" key="5">
    <source>
        <dbReference type="Pfam" id="PF01266"/>
    </source>
</evidence>
<dbReference type="Pfam" id="PF01266">
    <property type="entry name" value="DAO"/>
    <property type="match status" value="1"/>
</dbReference>
<evidence type="ECO:0000313" key="7">
    <source>
        <dbReference type="Proteomes" id="UP000594800"/>
    </source>
</evidence>
<gene>
    <name evidence="6" type="ORF">I0K15_03425</name>
</gene>
<evidence type="ECO:0000256" key="3">
    <source>
        <dbReference type="ARBA" id="ARBA00022827"/>
    </source>
</evidence>
<evidence type="ECO:0000256" key="2">
    <source>
        <dbReference type="ARBA" id="ARBA00022630"/>
    </source>
</evidence>
<accession>A0A7S9QDB8</accession>
<proteinExistence type="predicted"/>
<comment type="cofactor">
    <cofactor evidence="1">
        <name>FAD</name>
        <dbReference type="ChEBI" id="CHEBI:57692"/>
    </cofactor>
</comment>
<keyword evidence="7" id="KW-1185">Reference proteome</keyword>